<comment type="similarity">
    <text evidence="2">Belongs to the ferric reductase (FRE) family.</text>
</comment>
<dbReference type="PANTHER" id="PTHR32361">
    <property type="entry name" value="FERRIC/CUPRIC REDUCTASE TRANSMEMBRANE COMPONENT"/>
    <property type="match status" value="1"/>
</dbReference>
<dbReference type="SFLD" id="SFLDS00052">
    <property type="entry name" value="Ferric_Reductase_Domain"/>
    <property type="match status" value="1"/>
</dbReference>
<evidence type="ECO:0000256" key="2">
    <source>
        <dbReference type="ARBA" id="ARBA00006278"/>
    </source>
</evidence>
<dbReference type="InterPro" id="IPR013121">
    <property type="entry name" value="Fe_red_NAD-bd_6"/>
</dbReference>
<dbReference type="GO" id="GO:0005886">
    <property type="term" value="C:plasma membrane"/>
    <property type="evidence" value="ECO:0007669"/>
    <property type="project" value="TreeGrafter"/>
</dbReference>
<dbReference type="PANTHER" id="PTHR32361:SF28">
    <property type="entry name" value="FRP1P"/>
    <property type="match status" value="1"/>
</dbReference>
<dbReference type="SFLD" id="SFLDG01168">
    <property type="entry name" value="Ferric_reductase_subgroup_(FRE"/>
    <property type="match status" value="1"/>
</dbReference>
<feature type="transmembrane region" description="Helical" evidence="11">
    <location>
        <begin position="346"/>
        <end position="365"/>
    </location>
</feature>
<feature type="transmembrane region" description="Helical" evidence="11">
    <location>
        <begin position="253"/>
        <end position="276"/>
    </location>
</feature>
<feature type="transmembrane region" description="Helical" evidence="11">
    <location>
        <begin position="49"/>
        <end position="69"/>
    </location>
</feature>
<dbReference type="SUPFAM" id="SSF52343">
    <property type="entry name" value="Ferredoxin reductase-like, C-terminal NADP-linked domain"/>
    <property type="match status" value="1"/>
</dbReference>
<evidence type="ECO:0000259" key="12">
    <source>
        <dbReference type="PROSITE" id="PS51384"/>
    </source>
</evidence>
<evidence type="ECO:0000256" key="8">
    <source>
        <dbReference type="ARBA" id="ARBA00023065"/>
    </source>
</evidence>
<dbReference type="CDD" id="cd06186">
    <property type="entry name" value="NOX_Duox_like_FAD_NADP"/>
    <property type="match status" value="1"/>
</dbReference>
<dbReference type="Pfam" id="PF08022">
    <property type="entry name" value="FAD_binding_8"/>
    <property type="match status" value="1"/>
</dbReference>
<feature type="transmembrane region" description="Helical" evidence="11">
    <location>
        <begin position="320"/>
        <end position="340"/>
    </location>
</feature>
<feature type="transmembrane region" description="Helical" evidence="11">
    <location>
        <begin position="214"/>
        <end position="232"/>
    </location>
</feature>
<keyword evidence="3" id="KW-0813">Transport</keyword>
<gene>
    <name evidence="13" type="ORF">RSE6_02336</name>
</gene>
<dbReference type="GO" id="GO:0006826">
    <property type="term" value="P:iron ion transport"/>
    <property type="evidence" value="ECO:0007669"/>
    <property type="project" value="TreeGrafter"/>
</dbReference>
<dbReference type="PROSITE" id="PS51384">
    <property type="entry name" value="FAD_FR"/>
    <property type="match status" value="1"/>
</dbReference>
<dbReference type="Gene3D" id="3.40.50.80">
    <property type="entry name" value="Nucleotide-binding domain of ferredoxin-NADP reductase (FNR) module"/>
    <property type="match status" value="1"/>
</dbReference>
<evidence type="ECO:0000256" key="4">
    <source>
        <dbReference type="ARBA" id="ARBA00022692"/>
    </source>
</evidence>
<keyword evidence="6 11" id="KW-1133">Transmembrane helix</keyword>
<protein>
    <submittedName>
        <fullName evidence="13">Related to ferric reductase</fullName>
    </submittedName>
</protein>
<evidence type="ECO:0000256" key="5">
    <source>
        <dbReference type="ARBA" id="ARBA00022982"/>
    </source>
</evidence>
<name>A0A1E1M027_RHYSE</name>
<dbReference type="AlphaFoldDB" id="A0A1E1M027"/>
<evidence type="ECO:0000256" key="7">
    <source>
        <dbReference type="ARBA" id="ARBA00023002"/>
    </source>
</evidence>
<evidence type="ECO:0000256" key="10">
    <source>
        <dbReference type="SAM" id="MobiDB-lite"/>
    </source>
</evidence>
<feature type="transmembrane region" description="Helical" evidence="11">
    <location>
        <begin position="288"/>
        <end position="308"/>
    </location>
</feature>
<sequence>MESDWLREGIRYALRASLYTTKTKEDTPPSRDPRLRKLIEKVLYSRRFILTYHIVILAFVVLLSASHWTSRAIRWRRRRTARLQILKDEDEYDGDAKSIKPAPVLSAIEDSRLVYSSSSSTIEETASPPRKDLEDDEATPLLQSDTNHRSRSSISSFGQALMIYQPRPIPVINKALPSNGTSLVVLAFLSLNLFYIFYDIGINVIDFVVLADRFGLVFSANIPLLYVLAAKNQPLKFLTGRSYESLNIFHRRLGELLCLEGFCHSAGFLVVWYVLFKPSGFGLVRFLLIRRNLIGTGMLLTYELLYFTSLGSFRQRWYELFLGSHVVLQVLALLGLYFHHHTGRPYVLAALIIFIMDRIVYRLGIKSMTVNAQSKILEDEETVKISSIVTLRRRPGFFGLFHISIDAGWQATDHIFITIPSLSHTHLLQAHPFTIASAPPNPGDEVARMDLTIRAQDGFSRDLLNAARLHKTFNLRIDGPYGSSHTREMLEDADLALLIAGGSGIAVSWPLVWHLLNTNRSTDTEIAPTTSPRKQKVILIWVIHEAAHLSWIGRESLAEAELLGAEIVIPRATEEIGRPDLETIIQELVDVHASAKGNKASIVASGPDGMGRLVRNTCAGLVRNGREVKVAVEKFGW</sequence>
<dbReference type="Proteomes" id="UP000177625">
    <property type="component" value="Unassembled WGS sequence"/>
</dbReference>
<dbReference type="InterPro" id="IPR013112">
    <property type="entry name" value="FAD-bd_8"/>
</dbReference>
<dbReference type="InterPro" id="IPR051410">
    <property type="entry name" value="Ferric/Cupric_Reductase"/>
</dbReference>
<evidence type="ECO:0000256" key="1">
    <source>
        <dbReference type="ARBA" id="ARBA00004141"/>
    </source>
</evidence>
<dbReference type="GO" id="GO:0006879">
    <property type="term" value="P:intracellular iron ion homeostasis"/>
    <property type="evidence" value="ECO:0007669"/>
    <property type="project" value="TreeGrafter"/>
</dbReference>
<evidence type="ECO:0000256" key="6">
    <source>
        <dbReference type="ARBA" id="ARBA00022989"/>
    </source>
</evidence>
<comment type="subcellular location">
    <subcellularLocation>
        <location evidence="1">Membrane</location>
        <topology evidence="1">Multi-pass membrane protein</topology>
    </subcellularLocation>
</comment>
<feature type="region of interest" description="Disordered" evidence="10">
    <location>
        <begin position="119"/>
        <end position="153"/>
    </location>
</feature>
<accession>A0A1E1M027</accession>
<dbReference type="InterPro" id="IPR017927">
    <property type="entry name" value="FAD-bd_FR_type"/>
</dbReference>
<dbReference type="Pfam" id="PF01794">
    <property type="entry name" value="Ferric_reduct"/>
    <property type="match status" value="1"/>
</dbReference>
<evidence type="ECO:0000256" key="11">
    <source>
        <dbReference type="SAM" id="Phobius"/>
    </source>
</evidence>
<proteinExistence type="inferred from homology"/>
<dbReference type="InterPro" id="IPR039261">
    <property type="entry name" value="FNR_nucleotide-bd"/>
</dbReference>
<dbReference type="GO" id="GO:0015677">
    <property type="term" value="P:copper ion import"/>
    <property type="evidence" value="ECO:0007669"/>
    <property type="project" value="TreeGrafter"/>
</dbReference>
<keyword evidence="8" id="KW-0406">Ion transport</keyword>
<evidence type="ECO:0000313" key="14">
    <source>
        <dbReference type="Proteomes" id="UP000177625"/>
    </source>
</evidence>
<keyword evidence="14" id="KW-1185">Reference proteome</keyword>
<keyword evidence="9 11" id="KW-0472">Membrane</keyword>
<keyword evidence="5" id="KW-0249">Electron transport</keyword>
<evidence type="ECO:0000256" key="9">
    <source>
        <dbReference type="ARBA" id="ARBA00023136"/>
    </source>
</evidence>
<feature type="domain" description="FAD-binding FR-type" evidence="12">
    <location>
        <begin position="363"/>
        <end position="487"/>
    </location>
</feature>
<dbReference type="Pfam" id="PF08030">
    <property type="entry name" value="NAD_binding_6"/>
    <property type="match status" value="1"/>
</dbReference>
<evidence type="ECO:0000256" key="3">
    <source>
        <dbReference type="ARBA" id="ARBA00022448"/>
    </source>
</evidence>
<keyword evidence="4 11" id="KW-0812">Transmembrane</keyword>
<reference evidence="14" key="1">
    <citation type="submission" date="2016-03" db="EMBL/GenBank/DDBJ databases">
        <authorList>
            <person name="Guldener U."/>
        </authorList>
    </citation>
    <scope>NUCLEOTIDE SEQUENCE [LARGE SCALE GENOMIC DNA]</scope>
</reference>
<dbReference type="GO" id="GO:0000293">
    <property type="term" value="F:ferric-chelate reductase activity"/>
    <property type="evidence" value="ECO:0007669"/>
    <property type="project" value="UniProtKB-ARBA"/>
</dbReference>
<keyword evidence="7" id="KW-0560">Oxidoreductase</keyword>
<dbReference type="EMBL" id="FJVC01000094">
    <property type="protein sequence ID" value="CZT42429.1"/>
    <property type="molecule type" value="Genomic_DNA"/>
</dbReference>
<organism evidence="13 14">
    <name type="scientific">Rhynchosporium secalis</name>
    <name type="common">Barley scald fungus</name>
    <dbReference type="NCBI Taxonomy" id="38038"/>
    <lineage>
        <taxon>Eukaryota</taxon>
        <taxon>Fungi</taxon>
        <taxon>Dikarya</taxon>
        <taxon>Ascomycota</taxon>
        <taxon>Pezizomycotina</taxon>
        <taxon>Leotiomycetes</taxon>
        <taxon>Helotiales</taxon>
        <taxon>Ploettnerulaceae</taxon>
        <taxon>Rhynchosporium</taxon>
    </lineage>
</organism>
<feature type="transmembrane region" description="Helical" evidence="11">
    <location>
        <begin position="183"/>
        <end position="202"/>
    </location>
</feature>
<evidence type="ECO:0000313" key="13">
    <source>
        <dbReference type="EMBL" id="CZT42429.1"/>
    </source>
</evidence>
<dbReference type="InterPro" id="IPR013130">
    <property type="entry name" value="Fe3_Rdtase_TM_dom"/>
</dbReference>